<dbReference type="Pfam" id="PF01547">
    <property type="entry name" value="SBP_bac_1"/>
    <property type="match status" value="1"/>
</dbReference>
<dbReference type="PANTHER" id="PTHR43649:SF33">
    <property type="entry name" value="POLYGALACTURONAN_RHAMNOGALACTURONAN-BINDING PROTEIN YTCQ"/>
    <property type="match status" value="1"/>
</dbReference>
<keyword evidence="5" id="KW-0449">Lipoprotein</keyword>
<proteinExistence type="predicted"/>
<reference evidence="7" key="1">
    <citation type="submission" date="2020-09" db="EMBL/GenBank/DDBJ databases">
        <title>A novel bacterium of genus Paenibacillus, isolated from South China Sea.</title>
        <authorList>
            <person name="Huang H."/>
            <person name="Mo K."/>
            <person name="Hu Y."/>
        </authorList>
    </citation>
    <scope>NUCLEOTIDE SEQUENCE</scope>
    <source>
        <strain evidence="7">IB182363</strain>
    </source>
</reference>
<feature type="chain" id="PRO_5038722785" evidence="6">
    <location>
        <begin position="22"/>
        <end position="516"/>
    </location>
</feature>
<dbReference type="PROSITE" id="PS51257">
    <property type="entry name" value="PROKAR_LIPOPROTEIN"/>
    <property type="match status" value="1"/>
</dbReference>
<evidence type="ECO:0000256" key="2">
    <source>
        <dbReference type="ARBA" id="ARBA00022729"/>
    </source>
</evidence>
<sequence length="516" mass="56890">MKKWGYGVLALALAGATAACGKEENAAQQSAGEAGKPVAIEVERWVSVSVDVPPPDQDIVLQTIRKDLGIDLKYAFSSGKSDEWRAKLGARIGANDLPEAILFFNMADYRKAQEQGYLLPMNEVLKPNALPPNLKYATKEMLYTISDKNGVYHGIPARPPTMTNSLFIRKDWLDRLNLKMPTTTDELKAVMQAFAGNDPDGNGKKDTFGFSASGSSMNGQPFWQLLSAFTGDVRGSFWVDKAGKLRGGPVSGEFRHYLQYMNELMKSGAIDPDLATNNLDRVTQKAEQGQIGIFHNTGYPNAIVQNMKKLNPQAEVVLLPPITGPAGKASNNGKTNSPNGILSLTVKLKDQPEKVNKMIELANWMNGEQGARLLTFGIEGLNHKKTNGIITEFIAGSQSNYLSAYSIMGEPANKTAPETVKVFYPDPFLYEQQMKLIGDKPEIGGIFAMGQAKEPTLYAADLSKYVTEMMLKFIYGNVPLDDKSWDEYTSTYLTKYKGQQYLDEIKRELTANGYLK</sequence>
<evidence type="ECO:0000256" key="1">
    <source>
        <dbReference type="ARBA" id="ARBA00022475"/>
    </source>
</evidence>
<keyword evidence="4" id="KW-0564">Palmitate</keyword>
<dbReference type="RefSeq" id="WP_190931350.1">
    <property type="nucleotide sequence ID" value="NZ_JACXJA010000046.1"/>
</dbReference>
<feature type="signal peptide" evidence="6">
    <location>
        <begin position="1"/>
        <end position="21"/>
    </location>
</feature>
<dbReference type="Proteomes" id="UP000639396">
    <property type="component" value="Unassembled WGS sequence"/>
</dbReference>
<comment type="caution">
    <text evidence="7">The sequence shown here is derived from an EMBL/GenBank/DDBJ whole genome shotgun (WGS) entry which is preliminary data.</text>
</comment>
<evidence type="ECO:0000313" key="7">
    <source>
        <dbReference type="EMBL" id="MBD2865728.1"/>
    </source>
</evidence>
<keyword evidence="2 6" id="KW-0732">Signal</keyword>
<evidence type="ECO:0000313" key="8">
    <source>
        <dbReference type="Proteomes" id="UP000639396"/>
    </source>
</evidence>
<keyword evidence="1" id="KW-1003">Cell membrane</keyword>
<name>A0A927H2U3_9BACL</name>
<keyword evidence="3" id="KW-0472">Membrane</keyword>
<evidence type="ECO:0000256" key="3">
    <source>
        <dbReference type="ARBA" id="ARBA00023136"/>
    </source>
</evidence>
<organism evidence="7 8">
    <name type="scientific">Paenibacillus oceani</name>
    <dbReference type="NCBI Taxonomy" id="2772510"/>
    <lineage>
        <taxon>Bacteria</taxon>
        <taxon>Bacillati</taxon>
        <taxon>Bacillota</taxon>
        <taxon>Bacilli</taxon>
        <taxon>Bacillales</taxon>
        <taxon>Paenibacillaceae</taxon>
        <taxon>Paenibacillus</taxon>
    </lineage>
</organism>
<evidence type="ECO:0000256" key="5">
    <source>
        <dbReference type="ARBA" id="ARBA00023288"/>
    </source>
</evidence>
<dbReference type="InterPro" id="IPR050490">
    <property type="entry name" value="Bact_solute-bd_prot1"/>
</dbReference>
<keyword evidence="8" id="KW-1185">Reference proteome</keyword>
<dbReference type="PANTHER" id="PTHR43649">
    <property type="entry name" value="ARABINOSE-BINDING PROTEIN-RELATED"/>
    <property type="match status" value="1"/>
</dbReference>
<evidence type="ECO:0000256" key="6">
    <source>
        <dbReference type="SAM" id="SignalP"/>
    </source>
</evidence>
<gene>
    <name evidence="7" type="ORF">IDH45_27475</name>
</gene>
<dbReference type="EMBL" id="JACXJA010000046">
    <property type="protein sequence ID" value="MBD2865728.1"/>
    <property type="molecule type" value="Genomic_DNA"/>
</dbReference>
<dbReference type="AlphaFoldDB" id="A0A927H2U3"/>
<accession>A0A927H2U3</accession>
<evidence type="ECO:0000256" key="4">
    <source>
        <dbReference type="ARBA" id="ARBA00023139"/>
    </source>
</evidence>
<protein>
    <submittedName>
        <fullName evidence="7">Extracellular solute-binding protein</fullName>
    </submittedName>
</protein>
<dbReference type="SUPFAM" id="SSF53850">
    <property type="entry name" value="Periplasmic binding protein-like II"/>
    <property type="match status" value="1"/>
</dbReference>
<dbReference type="Gene3D" id="3.40.190.10">
    <property type="entry name" value="Periplasmic binding protein-like II"/>
    <property type="match status" value="2"/>
</dbReference>
<dbReference type="InterPro" id="IPR006059">
    <property type="entry name" value="SBP"/>
</dbReference>